<feature type="chain" id="PRO_5001533292" description="OmpL-like beta-barrel porin-2" evidence="1">
    <location>
        <begin position="30"/>
        <end position="449"/>
    </location>
</feature>
<proteinExistence type="predicted"/>
<dbReference type="OrthoDB" id="9775763at2"/>
<sequence>MPAFKPSLARRLLVPVAMGATLCSSLALADGEDPNGSLFRHLFGDSLERDYGIKVHGWAQAGWIYNNNGSDDVSKQAFFNDDEGFNLNQLAVAVEKAPKSNVIGRVGPFPGPMPQEADWGFNVTALYGKDARYFKTYGWDEDLGVNRSAGPEDENFTIAQAYMDLYFPVLGGSDLMVGIFHTPLENEIGFALGSPAPADFYTHTYSFMHGPAKHAGALYSFKLPQEEGGSMLGFELGLVQGWNNLQDPNHDPDVIANMRWRSADFRTWVDWENIYGNGAGDSFADCACGSPIPAGDKHQDLTRYDSFLTVSHVLDERNRVAVEFNYGYQEDAAFAAFANERVGRWYGTDLNWYHQLAPKLMWNSRAEWFHTTAPVHVLMANIDPDTGIPDPSWGNFYGFTTNLAWTPVSNVRLRPELRYDIHNGSGRDAFGDGRKDSQLIGSFDVTFFF</sequence>
<evidence type="ECO:0008006" key="4">
    <source>
        <dbReference type="Google" id="ProtNLM"/>
    </source>
</evidence>
<reference evidence="2 3" key="2">
    <citation type="submission" date="2014-05" db="EMBL/GenBank/DDBJ databases">
        <title>Genome sequence of the 3-chlorobenzoate degrading bacterium Pseudomonas knackmussii B13 shows multiple evidence for horizontal gene transfer.</title>
        <authorList>
            <person name="Miyazaki R."/>
            <person name="Bertelli C."/>
            <person name="Falquet L."/>
            <person name="Robinson-Rechavi M."/>
            <person name="Gharib W."/>
            <person name="Roy S."/>
            <person name="Van der Meer J.R."/>
        </authorList>
    </citation>
    <scope>NUCLEOTIDE SEQUENCE [LARGE SCALE GENOMIC DNA]</scope>
    <source>
        <strain evidence="2 3">B13</strain>
    </source>
</reference>
<dbReference type="RefSeq" id="WP_084166660.1">
    <property type="nucleotide sequence ID" value="NZ_HG322950.1"/>
</dbReference>
<keyword evidence="3" id="KW-1185">Reference proteome</keyword>
<dbReference type="HOGENOM" id="CLU_604987_0_0_6"/>
<gene>
    <name evidence="2" type="ORF">PKB_3303</name>
</gene>
<dbReference type="Pfam" id="PF07642">
    <property type="entry name" value="BBP2"/>
    <property type="match status" value="1"/>
</dbReference>
<name>A0A024HJG5_PSEKB</name>
<feature type="signal peptide" evidence="1">
    <location>
        <begin position="1"/>
        <end position="29"/>
    </location>
</feature>
<dbReference type="InterPro" id="IPR011486">
    <property type="entry name" value="BBP2"/>
</dbReference>
<dbReference type="KEGG" id="pkc:PKB_3303"/>
<dbReference type="PATRIC" id="fig|1301098.3.peg.3316"/>
<organism evidence="2 3">
    <name type="scientific">Pseudomonas knackmussii (strain DSM 6978 / CCUG 54928 / LMG 23759 / B13)</name>
    <dbReference type="NCBI Taxonomy" id="1301098"/>
    <lineage>
        <taxon>Bacteria</taxon>
        <taxon>Pseudomonadati</taxon>
        <taxon>Pseudomonadota</taxon>
        <taxon>Gammaproteobacteria</taxon>
        <taxon>Pseudomonadales</taxon>
        <taxon>Pseudomonadaceae</taxon>
        <taxon>Pseudomonas</taxon>
    </lineage>
</organism>
<dbReference type="EMBL" id="HG322950">
    <property type="protein sequence ID" value="CDF84647.1"/>
    <property type="molecule type" value="Genomic_DNA"/>
</dbReference>
<reference evidence="2 3" key="1">
    <citation type="submission" date="2013-03" db="EMBL/GenBank/DDBJ databases">
        <authorList>
            <person name="Linke B."/>
        </authorList>
    </citation>
    <scope>NUCLEOTIDE SEQUENCE [LARGE SCALE GENOMIC DNA]</scope>
    <source>
        <strain evidence="2 3">B13</strain>
    </source>
</reference>
<evidence type="ECO:0000256" key="1">
    <source>
        <dbReference type="SAM" id="SignalP"/>
    </source>
</evidence>
<dbReference type="Proteomes" id="UP000025241">
    <property type="component" value="Chromosome I"/>
</dbReference>
<keyword evidence="1" id="KW-0732">Signal</keyword>
<accession>A0A024HJG5</accession>
<protein>
    <recommendedName>
        <fullName evidence="4">OmpL-like beta-barrel porin-2</fullName>
    </recommendedName>
</protein>
<evidence type="ECO:0000313" key="2">
    <source>
        <dbReference type="EMBL" id="CDF84647.1"/>
    </source>
</evidence>
<dbReference type="AlphaFoldDB" id="A0A024HJG5"/>
<dbReference type="STRING" id="1301098.PKB_3303"/>
<evidence type="ECO:0000313" key="3">
    <source>
        <dbReference type="Proteomes" id="UP000025241"/>
    </source>
</evidence>